<organism evidence="1">
    <name type="scientific">Arion vulgaris</name>
    <dbReference type="NCBI Taxonomy" id="1028688"/>
    <lineage>
        <taxon>Eukaryota</taxon>
        <taxon>Metazoa</taxon>
        <taxon>Spiralia</taxon>
        <taxon>Lophotrochozoa</taxon>
        <taxon>Mollusca</taxon>
        <taxon>Gastropoda</taxon>
        <taxon>Heterobranchia</taxon>
        <taxon>Euthyneura</taxon>
        <taxon>Panpulmonata</taxon>
        <taxon>Eupulmonata</taxon>
        <taxon>Stylommatophora</taxon>
        <taxon>Helicina</taxon>
        <taxon>Arionoidea</taxon>
        <taxon>Arionidae</taxon>
        <taxon>Arion</taxon>
    </lineage>
</organism>
<sequence>YKLFYRSESLTIDKQRRLMKIRDMWFAGECKEFHRKFNKTNDGVVREMKAQRKH</sequence>
<dbReference type="AlphaFoldDB" id="A0A0B7BZG1"/>
<proteinExistence type="predicted"/>
<dbReference type="EMBL" id="HACG01051477">
    <property type="protein sequence ID" value="CEK98348.1"/>
    <property type="molecule type" value="Transcribed_RNA"/>
</dbReference>
<accession>A0A0B7BZG1</accession>
<evidence type="ECO:0000313" key="1">
    <source>
        <dbReference type="EMBL" id="CEK98348.1"/>
    </source>
</evidence>
<protein>
    <submittedName>
        <fullName evidence="1">Uncharacterized protein</fullName>
    </submittedName>
</protein>
<name>A0A0B7BZG1_9EUPU</name>
<feature type="non-terminal residue" evidence="1">
    <location>
        <position position="1"/>
    </location>
</feature>
<gene>
    <name evidence="1" type="primary">ORF218470</name>
</gene>
<reference evidence="1" key="1">
    <citation type="submission" date="2014-12" db="EMBL/GenBank/DDBJ databases">
        <title>Insight into the proteome of Arion vulgaris.</title>
        <authorList>
            <person name="Aradska J."/>
            <person name="Bulat T."/>
            <person name="Smidak R."/>
            <person name="Sarate P."/>
            <person name="Gangsoo J."/>
            <person name="Sialana F."/>
            <person name="Bilban M."/>
            <person name="Lubec G."/>
        </authorList>
    </citation>
    <scope>NUCLEOTIDE SEQUENCE</scope>
    <source>
        <tissue evidence="1">Skin</tissue>
    </source>
</reference>